<dbReference type="InterPro" id="IPR008914">
    <property type="entry name" value="PEBP"/>
</dbReference>
<reference evidence="1 3" key="1">
    <citation type="journal article" date="2011" name="Science">
        <title>Comparative functional genomics of the fission yeasts.</title>
        <authorList>
            <person name="Rhind N."/>
            <person name="Chen Z."/>
            <person name="Yassour M."/>
            <person name="Thompson D.A."/>
            <person name="Haas B.J."/>
            <person name="Habib N."/>
            <person name="Wapinski I."/>
            <person name="Roy S."/>
            <person name="Lin M.F."/>
            <person name="Heiman D.I."/>
            <person name="Young S.K."/>
            <person name="Furuya K."/>
            <person name="Guo Y."/>
            <person name="Pidoux A."/>
            <person name="Chen H.M."/>
            <person name="Robbertse B."/>
            <person name="Goldberg J.M."/>
            <person name="Aoki K."/>
            <person name="Bayne E.H."/>
            <person name="Berlin A.M."/>
            <person name="Desjardins C.A."/>
            <person name="Dobbs E."/>
            <person name="Dukaj L."/>
            <person name="Fan L."/>
            <person name="FitzGerald M.G."/>
            <person name="French C."/>
            <person name="Gujja S."/>
            <person name="Hansen K."/>
            <person name="Keifenheim D."/>
            <person name="Levin J.Z."/>
            <person name="Mosher R.A."/>
            <person name="Mueller C.A."/>
            <person name="Pfiffner J."/>
            <person name="Priest M."/>
            <person name="Russ C."/>
            <person name="Smialowska A."/>
            <person name="Swoboda P."/>
            <person name="Sykes S.M."/>
            <person name="Vaughn M."/>
            <person name="Vengrova S."/>
            <person name="Yoder R."/>
            <person name="Zeng Q."/>
            <person name="Allshire R."/>
            <person name="Baulcombe D."/>
            <person name="Birren B.W."/>
            <person name="Brown W."/>
            <person name="Ekwall K."/>
            <person name="Kellis M."/>
            <person name="Leatherwood J."/>
            <person name="Levin H."/>
            <person name="Margalit H."/>
            <person name="Martienssen R."/>
            <person name="Nieduszynski C.A."/>
            <person name="Spatafora J.W."/>
            <person name="Friedman N."/>
            <person name="Dalgaard J.Z."/>
            <person name="Baumann P."/>
            <person name="Niki H."/>
            <person name="Regev A."/>
            <person name="Nusbaum C."/>
        </authorList>
    </citation>
    <scope>NUCLEOTIDE SEQUENCE [LARGE SCALE GENOMIC DNA]</scope>
    <source>
        <strain evidence="3">yFS275 / FY16936</strain>
    </source>
</reference>
<dbReference type="VEuPathDB" id="FungiDB:SJAG_01727"/>
<dbReference type="AlphaFoldDB" id="B6JYR1"/>
<dbReference type="PANTHER" id="PTHR11362:SF82">
    <property type="entry name" value="PHOSPHATIDYLETHANOLAMINE-BINDING PROTEIN 4"/>
    <property type="match status" value="1"/>
</dbReference>
<gene>
    <name evidence="2" type="primary">mrpl35</name>
    <name evidence="1" type="ORF">SJAG_01727</name>
</gene>
<evidence type="ECO:0000313" key="3">
    <source>
        <dbReference type="Proteomes" id="UP000001744"/>
    </source>
</evidence>
<keyword evidence="1" id="KW-0687">Ribonucleoprotein</keyword>
<keyword evidence="1" id="KW-0689">Ribosomal protein</keyword>
<dbReference type="EMBL" id="KE651168">
    <property type="protein sequence ID" value="EEB06679.1"/>
    <property type="molecule type" value="Genomic_DNA"/>
</dbReference>
<dbReference type="CDD" id="cd00866">
    <property type="entry name" value="PEBP_euk"/>
    <property type="match status" value="1"/>
</dbReference>
<accession>B6JYR1</accession>
<evidence type="ECO:0000313" key="1">
    <source>
        <dbReference type="EMBL" id="EEB06679.1"/>
    </source>
</evidence>
<dbReference type="eggNOG" id="KOG3346">
    <property type="taxonomic scope" value="Eukaryota"/>
</dbReference>
<dbReference type="PANTHER" id="PTHR11362">
    <property type="entry name" value="PHOSPHATIDYLETHANOLAMINE-BINDING PROTEIN"/>
    <property type="match status" value="1"/>
</dbReference>
<dbReference type="RefSeq" id="XP_002172972.1">
    <property type="nucleotide sequence ID" value="XM_002172936.2"/>
</dbReference>
<evidence type="ECO:0000313" key="2">
    <source>
        <dbReference type="JaponicusDB" id="SJAG_01727"/>
    </source>
</evidence>
<dbReference type="SUPFAM" id="SSF49777">
    <property type="entry name" value="PEBP-like"/>
    <property type="match status" value="1"/>
</dbReference>
<keyword evidence="3" id="KW-1185">Reference proteome</keyword>
<dbReference type="OMA" id="FRTQWDE"/>
<proteinExistence type="predicted"/>
<dbReference type="GO" id="GO:0005840">
    <property type="term" value="C:ribosome"/>
    <property type="evidence" value="ECO:0007669"/>
    <property type="project" value="UniProtKB-KW"/>
</dbReference>
<dbReference type="STRING" id="402676.B6JYR1"/>
<dbReference type="Gene3D" id="1.20.58.1180">
    <property type="match status" value="1"/>
</dbReference>
<organism evidence="1 3">
    <name type="scientific">Schizosaccharomyces japonicus (strain yFS275 / FY16936)</name>
    <name type="common">Fission yeast</name>
    <dbReference type="NCBI Taxonomy" id="402676"/>
    <lineage>
        <taxon>Eukaryota</taxon>
        <taxon>Fungi</taxon>
        <taxon>Dikarya</taxon>
        <taxon>Ascomycota</taxon>
        <taxon>Taphrinomycotina</taxon>
        <taxon>Schizosaccharomycetes</taxon>
        <taxon>Schizosaccharomycetales</taxon>
        <taxon>Schizosaccharomycetaceae</taxon>
        <taxon>Schizosaccharomyces</taxon>
    </lineage>
</organism>
<dbReference type="HOGENOM" id="CLU_035836_1_1_1"/>
<dbReference type="InterPro" id="IPR036610">
    <property type="entry name" value="PEBP-like_sf"/>
</dbReference>
<dbReference type="Proteomes" id="UP000001744">
    <property type="component" value="Unassembled WGS sequence"/>
</dbReference>
<name>B6JYR1_SCHJY</name>
<dbReference type="InterPro" id="IPR035810">
    <property type="entry name" value="PEBP_euk"/>
</dbReference>
<dbReference type="Gene3D" id="3.90.280.10">
    <property type="entry name" value="PEBP-like"/>
    <property type="match status" value="1"/>
</dbReference>
<sequence length="318" mass="36537">MWKRCITQPKTGVRSWTAAYHATRRVFAPKPPFLDAQLKAFEASKQYLQAKSDLHRAALETTVPGSEQWEKHSVLANLYDYGIREQFWNGELDMSQPVFRYLARKKWEGYDMLLIQQRIEQHRVVPDTVASFKPRVQLLLGFPSDTKQNPVDPGVFLPSKTTAQTPWINVVSFHSQPILATILMLDPDVPNYATNMFETSVQFLAVNVPLSPTQQKVNVESAAVLPYMPPIVHKGENAHRLVTLCFEQKNGRITVPDKNNSLFERQPFDVRSFQNKHVLEPIGAHIWRSIYDENTACVLKQHPQVNVYKDFEVKPIRS</sequence>
<dbReference type="OrthoDB" id="2153661at2759"/>
<dbReference type="Pfam" id="PF01161">
    <property type="entry name" value="PBP"/>
    <property type="match status" value="1"/>
</dbReference>
<dbReference type="GeneID" id="7049891"/>
<protein>
    <submittedName>
        <fullName evidence="1">Ribosomal protein subunit L35</fullName>
    </submittedName>
</protein>
<dbReference type="JaponicusDB" id="SJAG_01727">
    <property type="gene designation" value="mrpl35"/>
</dbReference>